<gene>
    <name evidence="1" type="ORF">SAMN05444164_0712</name>
</gene>
<accession>A0A1H4NS73</accession>
<organism evidence="1 2">
    <name type="scientific">Bradyrhizobium erythrophlei</name>
    <dbReference type="NCBI Taxonomy" id="1437360"/>
    <lineage>
        <taxon>Bacteria</taxon>
        <taxon>Pseudomonadati</taxon>
        <taxon>Pseudomonadota</taxon>
        <taxon>Alphaproteobacteria</taxon>
        <taxon>Hyphomicrobiales</taxon>
        <taxon>Nitrobacteraceae</taxon>
        <taxon>Bradyrhizobium</taxon>
    </lineage>
</organism>
<dbReference type="RefSeq" id="WP_092114290.1">
    <property type="nucleotide sequence ID" value="NZ_FNTH01000001.1"/>
</dbReference>
<evidence type="ECO:0000313" key="2">
    <source>
        <dbReference type="Proteomes" id="UP000198992"/>
    </source>
</evidence>
<dbReference type="Proteomes" id="UP000198992">
    <property type="component" value="Unassembled WGS sequence"/>
</dbReference>
<sequence>MTYTCTDFTDSILDALNVDVPHEDSDSPSAQADLALAEIERLQKRDAQLSLLETPPASRLERVRLAAQLIRTARNHLRIADANNAADYVARALKSVEGAERHARCLETRTNPPARD</sequence>
<evidence type="ECO:0000313" key="1">
    <source>
        <dbReference type="EMBL" id="SEB97969.1"/>
    </source>
</evidence>
<dbReference type="OrthoDB" id="8247604at2"/>
<reference evidence="1 2" key="1">
    <citation type="submission" date="2016-10" db="EMBL/GenBank/DDBJ databases">
        <authorList>
            <person name="de Groot N.N."/>
        </authorList>
    </citation>
    <scope>NUCLEOTIDE SEQUENCE [LARGE SCALE GENOMIC DNA]</scope>
    <source>
        <strain evidence="1 2">MT12</strain>
    </source>
</reference>
<name>A0A1H4NS73_9BRAD</name>
<dbReference type="EMBL" id="FNTH01000001">
    <property type="protein sequence ID" value="SEB97969.1"/>
    <property type="molecule type" value="Genomic_DNA"/>
</dbReference>
<protein>
    <submittedName>
        <fullName evidence="1">Uncharacterized protein</fullName>
    </submittedName>
</protein>
<dbReference type="AlphaFoldDB" id="A0A1H4NS73"/>
<proteinExistence type="predicted"/>